<dbReference type="Gene3D" id="3.40.50.11900">
    <property type="match status" value="1"/>
</dbReference>
<dbReference type="Pfam" id="PF06050">
    <property type="entry name" value="HGD-D"/>
    <property type="match status" value="1"/>
</dbReference>
<dbReference type="PANTHER" id="PTHR30548:SF2">
    <property type="entry name" value="2-HYDROXYACYL-COA DEHYDRATASE,D-COMPONENT"/>
    <property type="match status" value="1"/>
</dbReference>
<sequence length="382" mass="43892">MGIYTKLENHAKRRPAELVKMKKDGAKIVGYIPEGYFPEELAYAAGAIPVALGKGGSYEMVAESLRYITRFTCTWCRTQIAYKMTGDIWYDLPELILIPTTDCNVKSIGDMFSYWSDTETMYYGVPHNKLPDAIDYYQESLKRVKAKLEKFTGNQITDEKLKAEINKQNTIRSLLKNISELRKAENPPITGFEFMKLQHYSMQADPDFLIECLNEIYAELKTMTVEKSDKIRLYLTGSTLAFGDYGLYEIVDQVGAVIVCEDFAGGVRNILNNVEYNSGDLYADLTDAYFTKRREGAWFRPSAHRVDYLIDDIKNYNCDGVIWYEMLYRESYDMQGFYFDKIIQEKTGVPMVKIETDYDASEKGNIKTRVETLCEIVIGGRQ</sequence>
<keyword evidence="3" id="KW-0479">Metal-binding</keyword>
<protein>
    <submittedName>
        <fullName evidence="4">2-hydroxyacyl-CoA dehydratase family protein</fullName>
    </submittedName>
</protein>
<evidence type="ECO:0000256" key="2">
    <source>
        <dbReference type="ARBA" id="ARBA00005806"/>
    </source>
</evidence>
<keyword evidence="3" id="KW-0411">Iron-sulfur</keyword>
<keyword evidence="5" id="KW-1185">Reference proteome</keyword>
<dbReference type="RefSeq" id="WP_263993064.1">
    <property type="nucleotide sequence ID" value="NZ_CP087994.1"/>
</dbReference>
<evidence type="ECO:0000313" key="5">
    <source>
        <dbReference type="Proteomes" id="UP001163550"/>
    </source>
</evidence>
<dbReference type="EMBL" id="CP087994">
    <property type="protein sequence ID" value="UYO63974.1"/>
    <property type="molecule type" value="Genomic_DNA"/>
</dbReference>
<gene>
    <name evidence="4" type="ORF">LNN31_06030</name>
</gene>
<dbReference type="Gene3D" id="1.20.1270.370">
    <property type="match status" value="1"/>
</dbReference>
<keyword evidence="3" id="KW-0408">Iron</keyword>
<comment type="cofactor">
    <cofactor evidence="1">
        <name>[4Fe-4S] cluster</name>
        <dbReference type="ChEBI" id="CHEBI:49883"/>
    </cofactor>
</comment>
<dbReference type="Gene3D" id="3.40.50.11890">
    <property type="match status" value="1"/>
</dbReference>
<dbReference type="Proteomes" id="UP001163550">
    <property type="component" value="Chromosome"/>
</dbReference>
<dbReference type="PANTHER" id="PTHR30548">
    <property type="entry name" value="2-HYDROXYGLUTARYL-COA DEHYDRATASE, D-COMPONENT-RELATED"/>
    <property type="match status" value="1"/>
</dbReference>
<comment type="similarity">
    <text evidence="2">Belongs to the FldB/FldC dehydratase alpha/beta subunit family.</text>
</comment>
<accession>A0ABY6HHI9</accession>
<organism evidence="4 5">
    <name type="scientific">Acetobacterium wieringae</name>
    <dbReference type="NCBI Taxonomy" id="52694"/>
    <lineage>
        <taxon>Bacteria</taxon>
        <taxon>Bacillati</taxon>
        <taxon>Bacillota</taxon>
        <taxon>Clostridia</taxon>
        <taxon>Eubacteriales</taxon>
        <taxon>Eubacteriaceae</taxon>
        <taxon>Acetobacterium</taxon>
    </lineage>
</organism>
<evidence type="ECO:0000256" key="3">
    <source>
        <dbReference type="ARBA" id="ARBA00023014"/>
    </source>
</evidence>
<evidence type="ECO:0000313" key="4">
    <source>
        <dbReference type="EMBL" id="UYO63974.1"/>
    </source>
</evidence>
<dbReference type="InterPro" id="IPR010327">
    <property type="entry name" value="FldB/FldC_alpha/beta"/>
</dbReference>
<reference evidence="4" key="1">
    <citation type="submission" date="2021-11" db="EMBL/GenBank/DDBJ databases">
        <title>Isoprene-degrading acetogen.</title>
        <authorList>
            <person name="Yang Y."/>
            <person name="Jin H."/>
            <person name="Yan J."/>
        </authorList>
    </citation>
    <scope>NUCLEOTIDE SEQUENCE</scope>
    <source>
        <strain evidence="4">Berkeley</strain>
    </source>
</reference>
<proteinExistence type="inferred from homology"/>
<name>A0ABY6HHI9_9FIRM</name>
<evidence type="ECO:0000256" key="1">
    <source>
        <dbReference type="ARBA" id="ARBA00001966"/>
    </source>
</evidence>